<dbReference type="InterPro" id="IPR014776">
    <property type="entry name" value="4pyrrole_Mease_sub2"/>
</dbReference>
<name>A0A644ZAL0_9ZZZZ</name>
<organism evidence="9">
    <name type="scientific">bioreactor metagenome</name>
    <dbReference type="NCBI Taxonomy" id="1076179"/>
    <lineage>
        <taxon>unclassified sequences</taxon>
        <taxon>metagenomes</taxon>
        <taxon>ecological metagenomes</taxon>
    </lineage>
</organism>
<dbReference type="Pfam" id="PF00590">
    <property type="entry name" value="TP_methylase"/>
    <property type="match status" value="1"/>
</dbReference>
<dbReference type="AlphaFoldDB" id="A0A644ZAL0"/>
<dbReference type="InterPro" id="IPR008189">
    <property type="entry name" value="rRNA_ssu_MeTfrase_I"/>
</dbReference>
<accession>A0A644ZAL0</accession>
<keyword evidence="3 9" id="KW-0489">Methyltransferase</keyword>
<dbReference type="GO" id="GO:0008168">
    <property type="term" value="F:methyltransferase activity"/>
    <property type="evidence" value="ECO:0007669"/>
    <property type="project" value="UniProtKB-KW"/>
</dbReference>
<feature type="domain" description="RsmI HTH" evidence="8">
    <location>
        <begin position="474"/>
        <end position="514"/>
    </location>
</feature>
<comment type="caution">
    <text evidence="9">The sequence shown here is derived from an EMBL/GenBank/DDBJ whole genome shotgun (WGS) entry which is preliminary data.</text>
</comment>
<evidence type="ECO:0000313" key="9">
    <source>
        <dbReference type="EMBL" id="MPM37945.1"/>
    </source>
</evidence>
<dbReference type="CDD" id="cd11648">
    <property type="entry name" value="RsmI"/>
    <property type="match status" value="1"/>
</dbReference>
<evidence type="ECO:0000259" key="7">
    <source>
        <dbReference type="Pfam" id="PF00590"/>
    </source>
</evidence>
<feature type="region of interest" description="Disordered" evidence="6">
    <location>
        <begin position="158"/>
        <end position="206"/>
    </location>
</feature>
<reference evidence="9" key="1">
    <citation type="submission" date="2019-08" db="EMBL/GenBank/DDBJ databases">
        <authorList>
            <person name="Kucharzyk K."/>
            <person name="Murdoch R.W."/>
            <person name="Higgins S."/>
            <person name="Loffler F."/>
        </authorList>
    </citation>
    <scope>NUCLEOTIDE SEQUENCE</scope>
</reference>
<dbReference type="FunFam" id="3.30.950.10:FF:000003">
    <property type="entry name" value="Ribosomal RNA small subunit methyltransferase I"/>
    <property type="match status" value="1"/>
</dbReference>
<keyword evidence="4 9" id="KW-0808">Transferase</keyword>
<dbReference type="SUPFAM" id="SSF53790">
    <property type="entry name" value="Tetrapyrrole methylase"/>
    <property type="match status" value="1"/>
</dbReference>
<dbReference type="Gene3D" id="3.30.950.10">
    <property type="entry name" value="Methyltransferase, Cobalt-precorrin-4 Transmethylase, Domain 2"/>
    <property type="match status" value="1"/>
</dbReference>
<evidence type="ECO:0000256" key="4">
    <source>
        <dbReference type="ARBA" id="ARBA00022679"/>
    </source>
</evidence>
<keyword evidence="2" id="KW-0698">rRNA processing</keyword>
<dbReference type="PANTHER" id="PTHR46111:SF1">
    <property type="entry name" value="RIBOSOMAL RNA SMALL SUBUNIT METHYLTRANSFERASE I"/>
    <property type="match status" value="1"/>
</dbReference>
<protein>
    <submittedName>
        <fullName evidence="9">Ribosomal RNA small subunit methyltransferase I</fullName>
        <ecNumber evidence="9">2.1.1.198</ecNumber>
    </submittedName>
</protein>
<dbReference type="InterPro" id="IPR014777">
    <property type="entry name" value="4pyrrole_Mease_sub1"/>
</dbReference>
<evidence type="ECO:0000259" key="8">
    <source>
        <dbReference type="Pfam" id="PF23016"/>
    </source>
</evidence>
<dbReference type="InterPro" id="IPR035996">
    <property type="entry name" value="4pyrrol_Methylase_sf"/>
</dbReference>
<evidence type="ECO:0000256" key="5">
    <source>
        <dbReference type="ARBA" id="ARBA00022691"/>
    </source>
</evidence>
<dbReference type="EC" id="2.1.1.198" evidence="9"/>
<dbReference type="EMBL" id="VSSQ01008120">
    <property type="protein sequence ID" value="MPM37945.1"/>
    <property type="molecule type" value="Genomic_DNA"/>
</dbReference>
<sequence>MRRQPGPHRVPVPHQACHRGHQEGRLEDVEQREPAHREREPVDAEQDAGDAGDQVRSGQSAGEQHRRGHQQGAEHHRHEPPAEGVHPEHRLAQPDQQFAHRRVHDELRRGAHLVERPVDDQVVGVVGPGPLVAVPEHRPGVLGVVRLVEDQLVRVAEVPDPQQEGDQRDDTDQCPAAPGVRHRGTEPFDHRPRVRPPVVTPARGGRGGRLGLGQWIGWQTHAAIVRSHRQGEIRVQAAATPGEGLLVLAGAPIGDIDAVSPALRTALSQADVIAAEDTRRFLDLLRRMGLEVAGRVVSFFEGNEAFRTPGLVQELRDGHRVVVVTDAGMPSVSDPGYRLVRAAVEAGIRVTAVPGPSAVLTALAVSGLPVDRFCFEGFLPRKSGERRRRFTDLADERRTMVFFEAPHRLADFLTDAAAVLGADRPAAVCRELTKTYEEVVRGPLAELADWAATGARGEITVVVQGAAEPVVDEGAAVARVRQLHEGGLRLKEAAKQVAAQTGLGSNDLYRAALDTDA</sequence>
<dbReference type="PANTHER" id="PTHR46111">
    <property type="entry name" value="RIBOSOMAL RNA SMALL SUBUNIT METHYLTRANSFERASE I"/>
    <property type="match status" value="1"/>
</dbReference>
<gene>
    <name evidence="9" type="primary">rsmI_35</name>
    <name evidence="9" type="ORF">SDC9_84567</name>
</gene>
<dbReference type="NCBIfam" id="TIGR00096">
    <property type="entry name" value="16S rRNA (cytidine(1402)-2'-O)-methyltransferase"/>
    <property type="match status" value="1"/>
</dbReference>
<feature type="domain" description="Tetrapyrrole methylase" evidence="7">
    <location>
        <begin position="246"/>
        <end position="448"/>
    </location>
</feature>
<evidence type="ECO:0000256" key="6">
    <source>
        <dbReference type="SAM" id="MobiDB-lite"/>
    </source>
</evidence>
<dbReference type="GO" id="GO:0006364">
    <property type="term" value="P:rRNA processing"/>
    <property type="evidence" value="ECO:0007669"/>
    <property type="project" value="UniProtKB-KW"/>
</dbReference>
<keyword evidence="5" id="KW-0949">S-adenosyl-L-methionine</keyword>
<dbReference type="InterPro" id="IPR000878">
    <property type="entry name" value="4pyrrol_Mease"/>
</dbReference>
<proteinExistence type="inferred from homology"/>
<feature type="region of interest" description="Disordered" evidence="6">
    <location>
        <begin position="1"/>
        <end position="87"/>
    </location>
</feature>
<evidence type="ECO:0000256" key="3">
    <source>
        <dbReference type="ARBA" id="ARBA00022603"/>
    </source>
</evidence>
<evidence type="ECO:0000256" key="2">
    <source>
        <dbReference type="ARBA" id="ARBA00022552"/>
    </source>
</evidence>
<dbReference type="HAMAP" id="MF_01877">
    <property type="entry name" value="16SrRNA_methyltr_I"/>
    <property type="match status" value="1"/>
</dbReference>
<dbReference type="Pfam" id="PF23016">
    <property type="entry name" value="RsmI_C"/>
    <property type="match status" value="1"/>
</dbReference>
<feature type="compositionally biased region" description="Basic and acidic residues" evidence="6">
    <location>
        <begin position="20"/>
        <end position="42"/>
    </location>
</feature>
<dbReference type="Gene3D" id="3.40.1010.10">
    <property type="entry name" value="Cobalt-precorrin-4 Transmethylase, Domain 1"/>
    <property type="match status" value="1"/>
</dbReference>
<dbReference type="InterPro" id="IPR053910">
    <property type="entry name" value="RsmI_HTH"/>
</dbReference>
<dbReference type="GO" id="GO:0032259">
    <property type="term" value="P:methylation"/>
    <property type="evidence" value="ECO:0007669"/>
    <property type="project" value="UniProtKB-KW"/>
</dbReference>
<evidence type="ECO:0000256" key="1">
    <source>
        <dbReference type="ARBA" id="ARBA00022490"/>
    </source>
</evidence>
<feature type="compositionally biased region" description="Basic and acidic residues" evidence="6">
    <location>
        <begin position="72"/>
        <end position="87"/>
    </location>
</feature>
<keyword evidence="1" id="KW-0963">Cytoplasm</keyword>